<dbReference type="Gene3D" id="3.90.1300.10">
    <property type="entry name" value="Amidase signature (AS) domain"/>
    <property type="match status" value="1"/>
</dbReference>
<dbReference type="PANTHER" id="PTHR43372">
    <property type="entry name" value="FATTY-ACID AMIDE HYDROLASE"/>
    <property type="match status" value="1"/>
</dbReference>
<gene>
    <name evidence="2" type="ORF">1262</name>
</gene>
<evidence type="ECO:0000313" key="2">
    <source>
        <dbReference type="EMBL" id="CFX46188.1"/>
    </source>
</evidence>
<evidence type="ECO:0000259" key="1">
    <source>
        <dbReference type="Pfam" id="PF01425"/>
    </source>
</evidence>
<dbReference type="PANTHER" id="PTHR43372:SF4">
    <property type="entry name" value="FATTY-ACID AMIDE HYDROLASE 2"/>
    <property type="match status" value="1"/>
</dbReference>
<accession>A0A0E4GDE9</accession>
<organism evidence="2 3">
    <name type="scientific">Syntrophomonas zehnderi OL-4</name>
    <dbReference type="NCBI Taxonomy" id="690567"/>
    <lineage>
        <taxon>Bacteria</taxon>
        <taxon>Bacillati</taxon>
        <taxon>Bacillota</taxon>
        <taxon>Clostridia</taxon>
        <taxon>Eubacteriales</taxon>
        <taxon>Syntrophomonadaceae</taxon>
        <taxon>Syntrophomonas</taxon>
    </lineage>
</organism>
<dbReference type="SUPFAM" id="SSF75304">
    <property type="entry name" value="Amidase signature (AS) enzymes"/>
    <property type="match status" value="1"/>
</dbReference>
<dbReference type="EMBL" id="CGIH01000025">
    <property type="protein sequence ID" value="CFX46188.1"/>
    <property type="molecule type" value="Genomic_DNA"/>
</dbReference>
<dbReference type="PROSITE" id="PS00571">
    <property type="entry name" value="AMIDASES"/>
    <property type="match status" value="1"/>
</dbReference>
<dbReference type="InterPro" id="IPR023631">
    <property type="entry name" value="Amidase_dom"/>
</dbReference>
<proteinExistence type="predicted"/>
<name>A0A0E4GDE9_9FIRM</name>
<protein>
    <submittedName>
        <fullName evidence="2">Amidase</fullName>
    </submittedName>
</protein>
<dbReference type="InterPro" id="IPR036928">
    <property type="entry name" value="AS_sf"/>
</dbReference>
<feature type="domain" description="Amidase" evidence="1">
    <location>
        <begin position="28"/>
        <end position="454"/>
    </location>
</feature>
<dbReference type="AlphaFoldDB" id="A0A0E4GDE9"/>
<dbReference type="InterPro" id="IPR052739">
    <property type="entry name" value="FAAH2"/>
</dbReference>
<dbReference type="GO" id="GO:0012505">
    <property type="term" value="C:endomembrane system"/>
    <property type="evidence" value="ECO:0007669"/>
    <property type="project" value="TreeGrafter"/>
</dbReference>
<evidence type="ECO:0000313" key="3">
    <source>
        <dbReference type="Proteomes" id="UP000045545"/>
    </source>
</evidence>
<dbReference type="STRING" id="690567.1262"/>
<dbReference type="InterPro" id="IPR020556">
    <property type="entry name" value="Amidase_CS"/>
</dbReference>
<sequence>MDKKSLLDMDATEVSQKLRAGEISSLKATNSYIAHLEKVNPAINFLVEDRFAEARKEAHAADEKLSANQTPGRLLGVPISMKESFDVAGMRTTGGLPYRKDIIEKQDAEIVARLKQEGAIILGKTNTPVLCFCQETDNKLYGRSNNPWNTTRTVGGSSGGEGALIAFGGAAVGIGSDIGGSIRFPSHFNGVIGFKSGNKQVSQNGSFPHIGHTLQEQMLGIGAMAKSVRDARMINEILAFELPQPRSLESFTINILYNSLQYPVNPPTLQALASIKSYISRELKVIDEKPYGYNEAAVLWQIIMSIDGAKAVAQLAFGSKPVRPLREYLKEVFLNSSEIHRNMTRVLVTANMMKPSRSKLRRIEQTIANDYEKIADYLDKKLIIMPVYHIPAPPHGTVIKEVFSPFMTFKRYMPFIAYANTWGLPALIIPVAEDSSGLPIGIQIISKVGNEDAIFKLGEIIEQKFRGYKRKEL</sequence>
<dbReference type="Proteomes" id="UP000045545">
    <property type="component" value="Unassembled WGS sequence"/>
</dbReference>
<dbReference type="Pfam" id="PF01425">
    <property type="entry name" value="Amidase"/>
    <property type="match status" value="1"/>
</dbReference>
<dbReference type="RefSeq" id="WP_198142827.1">
    <property type="nucleotide sequence ID" value="NZ_CGIH01000025.1"/>
</dbReference>
<reference evidence="2 3" key="1">
    <citation type="submission" date="2015-03" db="EMBL/GenBank/DDBJ databases">
        <authorList>
            <person name="Murphy D."/>
        </authorList>
    </citation>
    <scope>NUCLEOTIDE SEQUENCE [LARGE SCALE GENOMIC DNA]</scope>
    <source>
        <strain evidence="2 3">OL-4</strain>
    </source>
</reference>
<keyword evidence="3" id="KW-1185">Reference proteome</keyword>